<dbReference type="CDD" id="cd02440">
    <property type="entry name" value="AdoMet_MTases"/>
    <property type="match status" value="1"/>
</dbReference>
<dbReference type="SUPFAM" id="SSF53335">
    <property type="entry name" value="S-adenosyl-L-methionine-dependent methyltransferases"/>
    <property type="match status" value="1"/>
</dbReference>
<dbReference type="InterPro" id="IPR048711">
    <property type="entry name" value="WHD_Rv2258c"/>
</dbReference>
<evidence type="ECO:0000259" key="1">
    <source>
        <dbReference type="Pfam" id="PF13847"/>
    </source>
</evidence>
<dbReference type="Gene3D" id="3.40.50.150">
    <property type="entry name" value="Vaccinia Virus protein VP39"/>
    <property type="match status" value="1"/>
</dbReference>
<evidence type="ECO:0000313" key="4">
    <source>
        <dbReference type="Proteomes" id="UP000629098"/>
    </source>
</evidence>
<dbReference type="InterPro" id="IPR025714">
    <property type="entry name" value="Methyltranfer_dom"/>
</dbReference>
<dbReference type="Proteomes" id="UP000629098">
    <property type="component" value="Unassembled WGS sequence"/>
</dbReference>
<gene>
    <name evidence="3" type="ORF">ICL16_04450</name>
</gene>
<keyword evidence="3" id="KW-0489">Methyltransferase</keyword>
<comment type="caution">
    <text evidence="3">The sequence shown here is derived from an EMBL/GenBank/DDBJ whole genome shotgun (WGS) entry which is preliminary data.</text>
</comment>
<dbReference type="GO" id="GO:0008168">
    <property type="term" value="F:methyltransferase activity"/>
    <property type="evidence" value="ECO:0007669"/>
    <property type="project" value="UniProtKB-KW"/>
</dbReference>
<dbReference type="Pfam" id="PF21320">
    <property type="entry name" value="WHD_Rv2258c"/>
    <property type="match status" value="1"/>
</dbReference>
<proteinExistence type="predicted"/>
<dbReference type="PANTHER" id="PTHR45128">
    <property type="entry name" value="METHYLTRANSFERASE TYPE 11"/>
    <property type="match status" value="1"/>
</dbReference>
<feature type="domain" description="S-adenosylmethionine-dependent methyltransferase Rv2258c-like winged HTH" evidence="2">
    <location>
        <begin position="22"/>
        <end position="93"/>
    </location>
</feature>
<accession>A0A8J6XQ92</accession>
<sequence>MDTAKLEAFVGQVVTDMAAGMSGVMTSIGHRLGLYQAMMGAGSISAVQLAQKTNINERYALEWLNSQAAGGYVTYNPSDRTYELPEEYAMVLANTASPVFLAPGFDLIASMWLDEDKVVEAFQSGRGIGWNEHHPRLFCGCEAFFRNGYKTYLTNTWIPALTGVEMILKIGGKVADIGCGHGASTIIMAQAYPNSTFIGFDYHEPSIVTARQRAEEVGVAERVKFEVASAKNFFGTDYDLICFMDCFHDLGDPLGAAKHAYKALAENGALLMVEPYAGDNVEENFNPVGRMYYSGSTAICTPNSRSQEVGLALGAQAGKARLAAILFEAGFSKFRCAAQTPFNLVLEARP</sequence>
<keyword evidence="4" id="KW-1185">Reference proteome</keyword>
<dbReference type="InterPro" id="IPR029063">
    <property type="entry name" value="SAM-dependent_MTases_sf"/>
</dbReference>
<name>A0A8J6XQ92_9CYAN</name>
<protein>
    <submittedName>
        <fullName evidence="3">Class I SAM-dependent methyltransferase</fullName>
    </submittedName>
</protein>
<dbReference type="GO" id="GO:0032259">
    <property type="term" value="P:methylation"/>
    <property type="evidence" value="ECO:0007669"/>
    <property type="project" value="UniProtKB-KW"/>
</dbReference>
<keyword evidence="3" id="KW-0808">Transferase</keyword>
<evidence type="ECO:0000259" key="2">
    <source>
        <dbReference type="Pfam" id="PF21320"/>
    </source>
</evidence>
<dbReference type="Pfam" id="PF13847">
    <property type="entry name" value="Methyltransf_31"/>
    <property type="match status" value="1"/>
</dbReference>
<dbReference type="PANTHER" id="PTHR45128:SF2">
    <property type="entry name" value="METHYLTRANSFERASE DOMAIN-CONTAINING PROTEIN"/>
    <property type="match status" value="1"/>
</dbReference>
<dbReference type="InterPro" id="IPR053173">
    <property type="entry name" value="SAM-binding_MTase"/>
</dbReference>
<organism evidence="3 4">
    <name type="scientific">Iningainema tapete BLCC-T55</name>
    <dbReference type="NCBI Taxonomy" id="2748662"/>
    <lineage>
        <taxon>Bacteria</taxon>
        <taxon>Bacillati</taxon>
        <taxon>Cyanobacteriota</taxon>
        <taxon>Cyanophyceae</taxon>
        <taxon>Nostocales</taxon>
        <taxon>Scytonemataceae</taxon>
        <taxon>Iningainema tapete</taxon>
    </lineage>
</organism>
<feature type="domain" description="Methyltransferase" evidence="1">
    <location>
        <begin position="171"/>
        <end position="285"/>
    </location>
</feature>
<reference evidence="3" key="1">
    <citation type="submission" date="2020-09" db="EMBL/GenBank/DDBJ databases">
        <title>Iningainema tapete sp. nov. (Scytonemataceae, Cyanobacteria) from greenhouses in central Florida (USA) produces two types of nodularin with biosynthetic potential for microcystin-LR and anabaenopeptins.</title>
        <authorList>
            <person name="Berthold D.E."/>
            <person name="Lefler F.W."/>
            <person name="Huang I.-S."/>
            <person name="Abdulla H."/>
            <person name="Zimba P.V."/>
            <person name="Laughinghouse H.D. IV."/>
        </authorList>
    </citation>
    <scope>NUCLEOTIDE SEQUENCE</scope>
    <source>
        <strain evidence="3">BLCCT55</strain>
    </source>
</reference>
<dbReference type="EMBL" id="JACXAE010000023">
    <property type="protein sequence ID" value="MBD2771388.1"/>
    <property type="molecule type" value="Genomic_DNA"/>
</dbReference>
<evidence type="ECO:0000313" key="3">
    <source>
        <dbReference type="EMBL" id="MBD2771388.1"/>
    </source>
</evidence>
<dbReference type="AlphaFoldDB" id="A0A8J6XQ92"/>
<dbReference type="RefSeq" id="WP_190825685.1">
    <property type="nucleotide sequence ID" value="NZ_CAWPPI010000023.1"/>
</dbReference>